<dbReference type="EMBL" id="CP035088">
    <property type="protein sequence ID" value="QBZ92577.1"/>
    <property type="molecule type" value="Genomic_DNA"/>
</dbReference>
<dbReference type="OrthoDB" id="6992437at2"/>
<organism evidence="1 2">
    <name type="scientific">Pseudomonas viciae</name>
    <dbReference type="NCBI Taxonomy" id="2505979"/>
    <lineage>
        <taxon>Bacteria</taxon>
        <taxon>Pseudomonadati</taxon>
        <taxon>Pseudomonadota</taxon>
        <taxon>Gammaproteobacteria</taxon>
        <taxon>Pseudomonadales</taxon>
        <taxon>Pseudomonadaceae</taxon>
        <taxon>Pseudomonas</taxon>
    </lineage>
</organism>
<gene>
    <name evidence="1" type="ORF">EPZ47_29080</name>
</gene>
<dbReference type="RefSeq" id="WP_135847789.1">
    <property type="nucleotide sequence ID" value="NZ_CP035088.1"/>
</dbReference>
<accession>A0A4P7PNL7</accession>
<dbReference type="Proteomes" id="UP000296468">
    <property type="component" value="Chromosome"/>
</dbReference>
<evidence type="ECO:0008006" key="3">
    <source>
        <dbReference type="Google" id="ProtNLM"/>
    </source>
</evidence>
<dbReference type="InterPro" id="IPR013431">
    <property type="entry name" value="Delta_60_rpt"/>
</dbReference>
<sequence length="451" mass="48496">MTHPTRAATAGTLDPSFASGGILKFPIPEISGFHTVAVLELPERKLLVAIHLSGVNAPTAIARLNEDGSLDIDFGGNGSGLVEIYIEGAQLDVRELCRLSDGGWLVMGQYTTIADGGLYVVRHREDGQLDESFGEKGVRLLPYGSMGNPKYVGVGRRVPGWDNEESSAGAPWGSGSKGASAVQQLDGKIFLAGGVSTESGQTKGIVLRLNSDGSTDYTFNGLGFAIVELEGIAYDENYTETVAVQADGKVLVCGDYRLRSPDSRGVYVTRFDEMGRLDRIFNGGTVTVRSSNSIYMEAIEVREIDGSIVAIGEALRDGIYNGLMFVLTSGGFFDFNFNRGQPLFSTLVPQGLKWRRCALQADGSIIVAGTTGRGFATEEATALTARFRSDGSLDQTFNGTGFIVFDEDETYESLEDMTIMKDGRIVVCGLTWVEAKPWAYAAGGWVIRYLA</sequence>
<evidence type="ECO:0000313" key="2">
    <source>
        <dbReference type="Proteomes" id="UP000296468"/>
    </source>
</evidence>
<protein>
    <recommendedName>
        <fullName evidence="3">Delta-60 repeat domain-containing protein</fullName>
    </recommendedName>
</protein>
<name>A0A4P7PNL7_9PSED</name>
<dbReference type="NCBIfam" id="TIGR02608">
    <property type="entry name" value="delta_60_rpt"/>
    <property type="match status" value="5"/>
</dbReference>
<reference evidence="1 2" key="1">
    <citation type="journal article" date="2019" name="Front. Microbiol.">
        <title>In silico and Genetic Analyses of Cyclic Lipopeptide Synthetic Gene Clusters in Pseudomonas sp. 11K1.</title>
        <authorList>
            <person name="Zhao H."/>
            <person name="Liu Y.P."/>
            <person name="Zhang L.Q."/>
        </authorList>
    </citation>
    <scope>NUCLEOTIDE SEQUENCE [LARGE SCALE GENOMIC DNA]</scope>
    <source>
        <strain evidence="1 2">11K1</strain>
    </source>
</reference>
<proteinExistence type="predicted"/>
<dbReference type="KEGG" id="pvk:EPZ47_29080"/>
<dbReference type="Pfam" id="PF17164">
    <property type="entry name" value="DUF5122"/>
    <property type="match status" value="3"/>
</dbReference>
<dbReference type="AlphaFoldDB" id="A0A4P7PNL7"/>
<dbReference type="Gene3D" id="2.80.10.50">
    <property type="match status" value="3"/>
</dbReference>
<evidence type="ECO:0000313" key="1">
    <source>
        <dbReference type="EMBL" id="QBZ92577.1"/>
    </source>
</evidence>